<evidence type="ECO:0000256" key="1">
    <source>
        <dbReference type="ARBA" id="ARBA00006668"/>
    </source>
</evidence>
<dbReference type="InterPro" id="IPR000307">
    <property type="entry name" value="Ribosomal_bS16"/>
</dbReference>
<keyword evidence="6" id="KW-1185">Reference proteome</keyword>
<dbReference type="SUPFAM" id="SSF54565">
    <property type="entry name" value="Ribosomal protein S16"/>
    <property type="match status" value="1"/>
</dbReference>
<dbReference type="GO" id="GO:0015935">
    <property type="term" value="C:small ribosomal subunit"/>
    <property type="evidence" value="ECO:0007669"/>
    <property type="project" value="TreeGrafter"/>
</dbReference>
<dbReference type="GO" id="GO:0005739">
    <property type="term" value="C:mitochondrion"/>
    <property type="evidence" value="ECO:0007669"/>
    <property type="project" value="GOC"/>
</dbReference>
<dbReference type="RefSeq" id="XP_005831544.1">
    <property type="nucleotide sequence ID" value="XM_005831487.1"/>
</dbReference>
<dbReference type="PANTHER" id="PTHR12919:SF20">
    <property type="entry name" value="SMALL RIBOSOMAL SUBUNIT PROTEIN BS16M"/>
    <property type="match status" value="1"/>
</dbReference>
<reference evidence="6" key="2">
    <citation type="submission" date="2012-11" db="EMBL/GenBank/DDBJ databases">
        <authorList>
            <person name="Kuo A."/>
            <person name="Curtis B.A."/>
            <person name="Tanifuji G."/>
            <person name="Burki F."/>
            <person name="Gruber A."/>
            <person name="Irimia M."/>
            <person name="Maruyama S."/>
            <person name="Arias M.C."/>
            <person name="Ball S.G."/>
            <person name="Gile G.H."/>
            <person name="Hirakawa Y."/>
            <person name="Hopkins J.F."/>
            <person name="Rensing S.A."/>
            <person name="Schmutz J."/>
            <person name="Symeonidi A."/>
            <person name="Elias M."/>
            <person name="Eveleigh R.J."/>
            <person name="Herman E.K."/>
            <person name="Klute M.J."/>
            <person name="Nakayama T."/>
            <person name="Obornik M."/>
            <person name="Reyes-Prieto A."/>
            <person name="Armbrust E.V."/>
            <person name="Aves S.J."/>
            <person name="Beiko R.G."/>
            <person name="Coutinho P."/>
            <person name="Dacks J.B."/>
            <person name="Durnford D.G."/>
            <person name="Fast N.M."/>
            <person name="Green B.R."/>
            <person name="Grisdale C."/>
            <person name="Hempe F."/>
            <person name="Henrissat B."/>
            <person name="Hoppner M.P."/>
            <person name="Ishida K.-I."/>
            <person name="Kim E."/>
            <person name="Koreny L."/>
            <person name="Kroth P.G."/>
            <person name="Liu Y."/>
            <person name="Malik S.-B."/>
            <person name="Maier U.G."/>
            <person name="McRose D."/>
            <person name="Mock T."/>
            <person name="Neilson J.A."/>
            <person name="Onodera N.T."/>
            <person name="Poole A.M."/>
            <person name="Pritham E.J."/>
            <person name="Richards T.A."/>
            <person name="Rocap G."/>
            <person name="Roy S.W."/>
            <person name="Sarai C."/>
            <person name="Schaack S."/>
            <person name="Shirato S."/>
            <person name="Slamovits C.H."/>
            <person name="Spencer D.F."/>
            <person name="Suzuki S."/>
            <person name="Worden A.Z."/>
            <person name="Zauner S."/>
            <person name="Barry K."/>
            <person name="Bell C."/>
            <person name="Bharti A.K."/>
            <person name="Crow J.A."/>
            <person name="Grimwood J."/>
            <person name="Kramer R."/>
            <person name="Lindquist E."/>
            <person name="Lucas S."/>
            <person name="Salamov A."/>
            <person name="McFadden G.I."/>
            <person name="Lane C.E."/>
            <person name="Keeling P.J."/>
            <person name="Gray M.W."/>
            <person name="Grigoriev I.V."/>
            <person name="Archibald J.M."/>
        </authorList>
    </citation>
    <scope>NUCLEOTIDE SEQUENCE</scope>
    <source>
        <strain evidence="6">CCMP2712</strain>
    </source>
</reference>
<keyword evidence="2" id="KW-0689">Ribosomal protein</keyword>
<gene>
    <name evidence="4" type="ORF">GUITHDRAFT_72211</name>
</gene>
<dbReference type="Proteomes" id="UP000011087">
    <property type="component" value="Unassembled WGS sequence"/>
</dbReference>
<dbReference type="PANTHER" id="PTHR12919">
    <property type="entry name" value="30S RIBOSOMAL PROTEIN S16"/>
    <property type="match status" value="1"/>
</dbReference>
<keyword evidence="3" id="KW-0687">Ribonucleoprotein</keyword>
<evidence type="ECO:0000313" key="6">
    <source>
        <dbReference type="Proteomes" id="UP000011087"/>
    </source>
</evidence>
<dbReference type="NCBIfam" id="TIGR00002">
    <property type="entry name" value="S16"/>
    <property type="match status" value="1"/>
</dbReference>
<dbReference type="EnsemblProtists" id="EKX44564">
    <property type="protein sequence ID" value="EKX44564"/>
    <property type="gene ID" value="GUITHDRAFT_72211"/>
</dbReference>
<sequence>MVRLRLQRFGKKNWPFYRLVAADARSPRDGKCLEYLGTYNPLPTKHGEKFVTLNYDRIKYWLVVGAQPTDRVAKLLGGANILPFKPEYRFKEPKEKKE</sequence>
<dbReference type="GeneID" id="17301197"/>
<evidence type="ECO:0000313" key="4">
    <source>
        <dbReference type="EMBL" id="EKX44564.1"/>
    </source>
</evidence>
<evidence type="ECO:0000313" key="5">
    <source>
        <dbReference type="EnsemblProtists" id="EKX44564"/>
    </source>
</evidence>
<dbReference type="OrthoDB" id="407221at2759"/>
<reference evidence="4 6" key="1">
    <citation type="journal article" date="2012" name="Nature">
        <title>Algal genomes reveal evolutionary mosaicism and the fate of nucleomorphs.</title>
        <authorList>
            <consortium name="DOE Joint Genome Institute"/>
            <person name="Curtis B.A."/>
            <person name="Tanifuji G."/>
            <person name="Burki F."/>
            <person name="Gruber A."/>
            <person name="Irimia M."/>
            <person name="Maruyama S."/>
            <person name="Arias M.C."/>
            <person name="Ball S.G."/>
            <person name="Gile G.H."/>
            <person name="Hirakawa Y."/>
            <person name="Hopkins J.F."/>
            <person name="Kuo A."/>
            <person name="Rensing S.A."/>
            <person name="Schmutz J."/>
            <person name="Symeonidi A."/>
            <person name="Elias M."/>
            <person name="Eveleigh R.J."/>
            <person name="Herman E.K."/>
            <person name="Klute M.J."/>
            <person name="Nakayama T."/>
            <person name="Obornik M."/>
            <person name="Reyes-Prieto A."/>
            <person name="Armbrust E.V."/>
            <person name="Aves S.J."/>
            <person name="Beiko R.G."/>
            <person name="Coutinho P."/>
            <person name="Dacks J.B."/>
            <person name="Durnford D.G."/>
            <person name="Fast N.M."/>
            <person name="Green B.R."/>
            <person name="Grisdale C.J."/>
            <person name="Hempel F."/>
            <person name="Henrissat B."/>
            <person name="Hoppner M.P."/>
            <person name="Ishida K."/>
            <person name="Kim E."/>
            <person name="Koreny L."/>
            <person name="Kroth P.G."/>
            <person name="Liu Y."/>
            <person name="Malik S.B."/>
            <person name="Maier U.G."/>
            <person name="McRose D."/>
            <person name="Mock T."/>
            <person name="Neilson J.A."/>
            <person name="Onodera N.T."/>
            <person name="Poole A.M."/>
            <person name="Pritham E.J."/>
            <person name="Richards T.A."/>
            <person name="Rocap G."/>
            <person name="Roy S.W."/>
            <person name="Sarai C."/>
            <person name="Schaack S."/>
            <person name="Shirato S."/>
            <person name="Slamovits C.H."/>
            <person name="Spencer D.F."/>
            <person name="Suzuki S."/>
            <person name="Worden A.Z."/>
            <person name="Zauner S."/>
            <person name="Barry K."/>
            <person name="Bell C."/>
            <person name="Bharti A.K."/>
            <person name="Crow J.A."/>
            <person name="Grimwood J."/>
            <person name="Kramer R."/>
            <person name="Lindquist E."/>
            <person name="Lucas S."/>
            <person name="Salamov A."/>
            <person name="McFadden G.I."/>
            <person name="Lane C.E."/>
            <person name="Keeling P.J."/>
            <person name="Gray M.W."/>
            <person name="Grigoriev I.V."/>
            <person name="Archibald J.M."/>
        </authorList>
    </citation>
    <scope>NUCLEOTIDE SEQUENCE</scope>
    <source>
        <strain evidence="4 6">CCMP2712</strain>
    </source>
</reference>
<dbReference type="GO" id="GO:0003735">
    <property type="term" value="F:structural constituent of ribosome"/>
    <property type="evidence" value="ECO:0007669"/>
    <property type="project" value="InterPro"/>
</dbReference>
<dbReference type="Gene3D" id="3.30.1320.10">
    <property type="match status" value="1"/>
</dbReference>
<evidence type="ECO:0008006" key="7">
    <source>
        <dbReference type="Google" id="ProtNLM"/>
    </source>
</evidence>
<dbReference type="STRING" id="905079.L1J8X8"/>
<dbReference type="KEGG" id="gtt:GUITHDRAFT_72211"/>
<dbReference type="AlphaFoldDB" id="L1J8X8"/>
<proteinExistence type="inferred from homology"/>
<organism evidence="4">
    <name type="scientific">Guillardia theta (strain CCMP2712)</name>
    <name type="common">Cryptophyte</name>
    <dbReference type="NCBI Taxonomy" id="905079"/>
    <lineage>
        <taxon>Eukaryota</taxon>
        <taxon>Cryptophyceae</taxon>
        <taxon>Pyrenomonadales</taxon>
        <taxon>Geminigeraceae</taxon>
        <taxon>Guillardia</taxon>
    </lineage>
</organism>
<dbReference type="eggNOG" id="KOG3419">
    <property type="taxonomic scope" value="Eukaryota"/>
</dbReference>
<protein>
    <recommendedName>
        <fullName evidence="7">30S ribosomal protein S16</fullName>
    </recommendedName>
</protein>
<dbReference type="Pfam" id="PF00886">
    <property type="entry name" value="Ribosomal_S16"/>
    <property type="match status" value="1"/>
</dbReference>
<evidence type="ECO:0000256" key="2">
    <source>
        <dbReference type="ARBA" id="ARBA00022980"/>
    </source>
</evidence>
<evidence type="ECO:0000256" key="3">
    <source>
        <dbReference type="ARBA" id="ARBA00023274"/>
    </source>
</evidence>
<dbReference type="OMA" id="GFYNPIA"/>
<reference evidence="5" key="3">
    <citation type="submission" date="2015-06" db="UniProtKB">
        <authorList>
            <consortium name="EnsemblProtists"/>
        </authorList>
    </citation>
    <scope>IDENTIFICATION</scope>
</reference>
<accession>L1J8X8</accession>
<dbReference type="HAMAP" id="MF_00385">
    <property type="entry name" value="Ribosomal_bS16"/>
    <property type="match status" value="1"/>
</dbReference>
<dbReference type="GO" id="GO:0032543">
    <property type="term" value="P:mitochondrial translation"/>
    <property type="evidence" value="ECO:0007669"/>
    <property type="project" value="TreeGrafter"/>
</dbReference>
<dbReference type="HOGENOM" id="CLU_100590_5_0_1"/>
<comment type="similarity">
    <text evidence="1">Belongs to the bacterial ribosomal protein bS16 family.</text>
</comment>
<dbReference type="PaxDb" id="55529-EKX44564"/>
<dbReference type="EMBL" id="JH993004">
    <property type="protein sequence ID" value="EKX44564.1"/>
    <property type="molecule type" value="Genomic_DNA"/>
</dbReference>
<dbReference type="InterPro" id="IPR023803">
    <property type="entry name" value="Ribosomal_bS16_dom_sf"/>
</dbReference>
<name>L1J8X8_GUITC</name>